<evidence type="ECO:0000313" key="2">
    <source>
        <dbReference type="EMBL" id="MEU7296277.1"/>
    </source>
</evidence>
<keyword evidence="2" id="KW-0032">Aminotransferase</keyword>
<dbReference type="Proteomes" id="UP001551210">
    <property type="component" value="Unassembled WGS sequence"/>
</dbReference>
<protein>
    <submittedName>
        <fullName evidence="2">Aminotransferase class V-fold PLP-dependent enzyme</fullName>
    </submittedName>
</protein>
<dbReference type="InterPro" id="IPR015422">
    <property type="entry name" value="PyrdxlP-dep_Trfase_small"/>
</dbReference>
<organism evidence="2 3">
    <name type="scientific">Streptomyces exfoliatus</name>
    <name type="common">Streptomyces hydrogenans</name>
    <dbReference type="NCBI Taxonomy" id="1905"/>
    <lineage>
        <taxon>Bacteria</taxon>
        <taxon>Bacillati</taxon>
        <taxon>Actinomycetota</taxon>
        <taxon>Actinomycetes</taxon>
        <taxon>Kitasatosporales</taxon>
        <taxon>Streptomycetaceae</taxon>
        <taxon>Streptomyces</taxon>
    </lineage>
</organism>
<keyword evidence="2" id="KW-0808">Transferase</keyword>
<dbReference type="RefSeq" id="WP_359211985.1">
    <property type="nucleotide sequence ID" value="NZ_JBEZAM010000039.1"/>
</dbReference>
<feature type="domain" description="Aminotransferase class V" evidence="1">
    <location>
        <begin position="58"/>
        <end position="300"/>
    </location>
</feature>
<keyword evidence="3" id="KW-1185">Reference proteome</keyword>
<dbReference type="Gene3D" id="3.90.1150.10">
    <property type="entry name" value="Aspartate Aminotransferase, domain 1"/>
    <property type="match status" value="1"/>
</dbReference>
<reference evidence="2 3" key="1">
    <citation type="submission" date="2024-06" db="EMBL/GenBank/DDBJ databases">
        <title>The Natural Products Discovery Center: Release of the First 8490 Sequenced Strains for Exploring Actinobacteria Biosynthetic Diversity.</title>
        <authorList>
            <person name="Kalkreuter E."/>
            <person name="Kautsar S.A."/>
            <person name="Yang D."/>
            <person name="Bader C.D."/>
            <person name="Teijaro C.N."/>
            <person name="Fluegel L."/>
            <person name="Davis C.M."/>
            <person name="Simpson J.R."/>
            <person name="Lauterbach L."/>
            <person name="Steele A.D."/>
            <person name="Gui C."/>
            <person name="Meng S."/>
            <person name="Li G."/>
            <person name="Viehrig K."/>
            <person name="Ye F."/>
            <person name="Su P."/>
            <person name="Kiefer A.F."/>
            <person name="Nichols A."/>
            <person name="Cepeda A.J."/>
            <person name="Yan W."/>
            <person name="Fan B."/>
            <person name="Jiang Y."/>
            <person name="Adhikari A."/>
            <person name="Zheng C.-J."/>
            <person name="Schuster L."/>
            <person name="Cowan T.M."/>
            <person name="Smanski M.J."/>
            <person name="Chevrette M.G."/>
            <person name="De Carvalho L.P.S."/>
            <person name="Shen B."/>
        </authorList>
    </citation>
    <scope>NUCLEOTIDE SEQUENCE [LARGE SCALE GENOMIC DNA]</scope>
    <source>
        <strain evidence="2 3">NPDC045705</strain>
    </source>
</reference>
<dbReference type="Gene3D" id="3.40.640.10">
    <property type="entry name" value="Type I PLP-dependent aspartate aminotransferase-like (Major domain)"/>
    <property type="match status" value="1"/>
</dbReference>
<dbReference type="SUPFAM" id="SSF53383">
    <property type="entry name" value="PLP-dependent transferases"/>
    <property type="match status" value="1"/>
</dbReference>
<evidence type="ECO:0000313" key="3">
    <source>
        <dbReference type="Proteomes" id="UP001551210"/>
    </source>
</evidence>
<dbReference type="InterPro" id="IPR015421">
    <property type="entry name" value="PyrdxlP-dep_Trfase_major"/>
</dbReference>
<dbReference type="InterPro" id="IPR015424">
    <property type="entry name" value="PyrdxlP-dep_Trfase"/>
</dbReference>
<sequence length="355" mass="37708">MDSLDSLDQPLGGAEFAPKRTYLNTSACGLLPRRTIEAVTLLAEETADGRPDGAGSFEIVDEARAAFARLADVPHERVAVGSSVAVHCGMIAQSMPSGAEILFPEGEFSSVITPFTIRGDLKTRFVPLERLAESVRPDTALVAFAAVQSADGRTADFAAIRAAAAAHGARTLLDATQSAGWLPLRAGEWDYTVTGGYKYLLCPRGASFLTVTEEAQDSLLAIHANWVTGEEMWVNSYGPVRELARTARRFDEPAAFFSYHGAARSLALLEEIGIGRIEAHDKGLAARFRSGLVSLGHEPVMDDSAVVAVPGLGDRADALREAGVLLSARAGNLRASFHLYNTAADVDRALDVLAG</sequence>
<name>A0ABV3D1D5_STREX</name>
<proteinExistence type="predicted"/>
<accession>A0ABV3D1D5</accession>
<dbReference type="InterPro" id="IPR000192">
    <property type="entry name" value="Aminotrans_V_dom"/>
</dbReference>
<dbReference type="GO" id="GO:0008483">
    <property type="term" value="F:transaminase activity"/>
    <property type="evidence" value="ECO:0007669"/>
    <property type="project" value="UniProtKB-KW"/>
</dbReference>
<comment type="caution">
    <text evidence="2">The sequence shown here is derived from an EMBL/GenBank/DDBJ whole genome shotgun (WGS) entry which is preliminary data.</text>
</comment>
<dbReference type="Pfam" id="PF00266">
    <property type="entry name" value="Aminotran_5"/>
    <property type="match status" value="1"/>
</dbReference>
<gene>
    <name evidence="2" type="ORF">AB0A76_24230</name>
</gene>
<dbReference type="PANTHER" id="PTHR43586:SF21">
    <property type="entry name" value="PYRIDOXAL PHOSPHATE (PLP)-DEPENDENT ASPARTATE AMINOTRANSFERASE SUPERFAMILY"/>
    <property type="match status" value="1"/>
</dbReference>
<dbReference type="PANTHER" id="PTHR43586">
    <property type="entry name" value="CYSTEINE DESULFURASE"/>
    <property type="match status" value="1"/>
</dbReference>
<evidence type="ECO:0000259" key="1">
    <source>
        <dbReference type="Pfam" id="PF00266"/>
    </source>
</evidence>
<dbReference type="EMBL" id="JBEZAM010000039">
    <property type="protein sequence ID" value="MEU7296277.1"/>
    <property type="molecule type" value="Genomic_DNA"/>
</dbReference>